<accession>A0A1V9ZF57</accession>
<evidence type="ECO:0000256" key="7">
    <source>
        <dbReference type="ARBA" id="ARBA00023286"/>
    </source>
</evidence>
<feature type="transmembrane region" description="Helical" evidence="10">
    <location>
        <begin position="138"/>
        <end position="158"/>
    </location>
</feature>
<feature type="transmembrane region" description="Helical" evidence="10">
    <location>
        <begin position="290"/>
        <end position="311"/>
    </location>
</feature>
<keyword evidence="8" id="KW-0407">Ion channel</keyword>
<keyword evidence="2" id="KW-0813">Transport</keyword>
<keyword evidence="3 10" id="KW-0812">Transmembrane</keyword>
<feature type="domain" description="Cyclic nucleotide-binding" evidence="11">
    <location>
        <begin position="439"/>
        <end position="550"/>
    </location>
</feature>
<dbReference type="PANTHER" id="PTHR45689">
    <property type="entry name" value="I[[H]] CHANNEL, ISOFORM E"/>
    <property type="match status" value="1"/>
</dbReference>
<feature type="transmembrane region" description="Helical" evidence="10">
    <location>
        <begin position="331"/>
        <end position="354"/>
    </location>
</feature>
<reference evidence="12 13" key="1">
    <citation type="journal article" date="2014" name="Genome Biol. Evol.">
        <title>The secreted proteins of Achlya hypogyna and Thraustotheca clavata identify the ancestral oomycete secretome and reveal gene acquisitions by horizontal gene transfer.</title>
        <authorList>
            <person name="Misner I."/>
            <person name="Blouin N."/>
            <person name="Leonard G."/>
            <person name="Richards T.A."/>
            <person name="Lane C.E."/>
        </authorList>
    </citation>
    <scope>NUCLEOTIDE SEQUENCE [LARGE SCALE GENOMIC DNA]</scope>
    <source>
        <strain evidence="12 13">ATCC 48635</strain>
    </source>
</reference>
<dbReference type="InterPro" id="IPR005821">
    <property type="entry name" value="Ion_trans_dom"/>
</dbReference>
<comment type="caution">
    <text evidence="12">The sequence shown here is derived from an EMBL/GenBank/DDBJ whole genome shotgun (WGS) entry which is preliminary data.</text>
</comment>
<feature type="compositionally biased region" description="Acidic residues" evidence="9">
    <location>
        <begin position="637"/>
        <end position="649"/>
    </location>
</feature>
<dbReference type="InterPro" id="IPR014710">
    <property type="entry name" value="RmlC-like_jellyroll"/>
</dbReference>
<keyword evidence="5" id="KW-0406">Ion transport</keyword>
<gene>
    <name evidence="12" type="ORF">ACHHYP_15778</name>
</gene>
<protein>
    <submittedName>
        <fullName evidence="12">Voltage-gated Ion Channel (VIC) Superfamily</fullName>
    </submittedName>
</protein>
<dbReference type="SMART" id="SM00100">
    <property type="entry name" value="cNMP"/>
    <property type="match status" value="1"/>
</dbReference>
<dbReference type="InterPro" id="IPR003938">
    <property type="entry name" value="K_chnl_volt-dep_EAG/ELK/ERG"/>
</dbReference>
<dbReference type="InterPro" id="IPR000595">
    <property type="entry name" value="cNMP-bd_dom"/>
</dbReference>
<dbReference type="Gene3D" id="2.60.120.10">
    <property type="entry name" value="Jelly Rolls"/>
    <property type="match status" value="1"/>
</dbReference>
<evidence type="ECO:0000313" key="13">
    <source>
        <dbReference type="Proteomes" id="UP000243579"/>
    </source>
</evidence>
<evidence type="ECO:0000259" key="11">
    <source>
        <dbReference type="PROSITE" id="PS50042"/>
    </source>
</evidence>
<dbReference type="CDD" id="cd00038">
    <property type="entry name" value="CAP_ED"/>
    <property type="match status" value="1"/>
</dbReference>
<sequence length="708" mass="79194">MSTTDAPRRSSGICTDGLMDRTMSGRQPPQLPKAAPVPVLVAPRPTLGKRITQRVLSTARMAAPRGIERTLTAAISAMSRRSYDPNVLRKSFEELENGAQYRYVLHPLSTAKALWDLLTVLLVVVYCWVAPLEMSCDWWAPSEAVANFMLFVDVWFILDMVLRFRTGYVDCGVIVMNPRAISKHYVGSVWFFVDAFSSFPLEFFLTSDTAASVSTRHSVKLVKYFKIPKLLRLGRLLKNIHRYRGYSGIVTVFGSLFFCAHCAACVWIVLVVPCPDGAADGLCANDQVMGVYLLAYHVALSALLGQTVEALQARNTVIDGGFRTGETPRALYLWAVLMQPLGAVFQALIFGNVIHLVQSVNRTGNAFRKKMDQVHHEMNSLNLPKELRQRVTAYYDYLWVNNRNLSEDMTLLQDRGMSLVLRHQIAIYLYKDQLLKIPFFQHATDDVLGMICMLLRQVVVMPGDYVFKEQGEIGKEMYMVVKGCIQVLPSELPDSTGGVRSTQAAVLLGDGDFFGEIGLIMEVYRTRSVRAASMAELCVLTKDGFNSILGDFPEFAIEMKKLVVERITLLYGQNSISPETLARITAIAERNLQKRIRAFGSTRRKIERQAELALRPRDRHSLQDQLQRPEGVPPSDPESDSSSADDDDIDDKLVANKVWAIAKQVKKLKTDAAQQTKALEAKMDAIASALAEMSRRLPGSDQPRPKGR</sequence>
<organism evidence="12 13">
    <name type="scientific">Achlya hypogyna</name>
    <name type="common">Oomycete</name>
    <name type="synonym">Protoachlya hypogyna</name>
    <dbReference type="NCBI Taxonomy" id="1202772"/>
    <lineage>
        <taxon>Eukaryota</taxon>
        <taxon>Sar</taxon>
        <taxon>Stramenopiles</taxon>
        <taxon>Oomycota</taxon>
        <taxon>Saprolegniomycetes</taxon>
        <taxon>Saprolegniales</taxon>
        <taxon>Achlyaceae</taxon>
        <taxon>Achlya</taxon>
    </lineage>
</organism>
<keyword evidence="4 10" id="KW-1133">Transmembrane helix</keyword>
<feature type="transmembrane region" description="Helical" evidence="10">
    <location>
        <begin position="113"/>
        <end position="132"/>
    </location>
</feature>
<dbReference type="PRINTS" id="PR01463">
    <property type="entry name" value="EAGCHANLFMLY"/>
</dbReference>
<evidence type="ECO:0000256" key="10">
    <source>
        <dbReference type="SAM" id="Phobius"/>
    </source>
</evidence>
<dbReference type="SUPFAM" id="SSF81324">
    <property type="entry name" value="Voltage-gated potassium channels"/>
    <property type="match status" value="1"/>
</dbReference>
<dbReference type="Pfam" id="PF00520">
    <property type="entry name" value="Ion_trans"/>
    <property type="match status" value="1"/>
</dbReference>
<dbReference type="Gene3D" id="1.10.287.630">
    <property type="entry name" value="Helix hairpin bin"/>
    <property type="match status" value="1"/>
</dbReference>
<dbReference type="GO" id="GO:0035725">
    <property type="term" value="P:sodium ion transmembrane transport"/>
    <property type="evidence" value="ECO:0007669"/>
    <property type="project" value="TreeGrafter"/>
</dbReference>
<dbReference type="PROSITE" id="PS50042">
    <property type="entry name" value="CNMP_BINDING_3"/>
    <property type="match status" value="1"/>
</dbReference>
<feature type="region of interest" description="Disordered" evidence="9">
    <location>
        <begin position="1"/>
        <end position="34"/>
    </location>
</feature>
<evidence type="ECO:0000256" key="6">
    <source>
        <dbReference type="ARBA" id="ARBA00023136"/>
    </source>
</evidence>
<dbReference type="SUPFAM" id="SSF51206">
    <property type="entry name" value="cAMP-binding domain-like"/>
    <property type="match status" value="1"/>
</dbReference>
<evidence type="ECO:0000256" key="2">
    <source>
        <dbReference type="ARBA" id="ARBA00022448"/>
    </source>
</evidence>
<dbReference type="FunFam" id="1.10.287.630:FF:000001">
    <property type="entry name" value="Cyclic nucleotide-gated channel alpha 3"/>
    <property type="match status" value="1"/>
</dbReference>
<evidence type="ECO:0000256" key="1">
    <source>
        <dbReference type="ARBA" id="ARBA00004141"/>
    </source>
</evidence>
<proteinExistence type="predicted"/>
<keyword evidence="6 10" id="KW-0472">Membrane</keyword>
<dbReference type="OrthoDB" id="421226at2759"/>
<evidence type="ECO:0000256" key="4">
    <source>
        <dbReference type="ARBA" id="ARBA00022989"/>
    </source>
</evidence>
<dbReference type="GO" id="GO:0003254">
    <property type="term" value="P:regulation of membrane depolarization"/>
    <property type="evidence" value="ECO:0007669"/>
    <property type="project" value="TreeGrafter"/>
</dbReference>
<dbReference type="EMBL" id="JNBR01000144">
    <property type="protein sequence ID" value="OQR96460.1"/>
    <property type="molecule type" value="Genomic_DNA"/>
</dbReference>
<dbReference type="AlphaFoldDB" id="A0A1V9ZF57"/>
<dbReference type="Gene3D" id="1.10.287.70">
    <property type="match status" value="1"/>
</dbReference>
<feature type="transmembrane region" description="Helical" evidence="10">
    <location>
        <begin position="245"/>
        <end position="270"/>
    </location>
</feature>
<evidence type="ECO:0000256" key="8">
    <source>
        <dbReference type="ARBA" id="ARBA00023303"/>
    </source>
</evidence>
<evidence type="ECO:0000256" key="9">
    <source>
        <dbReference type="SAM" id="MobiDB-lite"/>
    </source>
</evidence>
<evidence type="ECO:0000256" key="3">
    <source>
        <dbReference type="ARBA" id="ARBA00022692"/>
    </source>
</evidence>
<keyword evidence="7" id="KW-1071">Ligand-gated ion channel</keyword>
<keyword evidence="13" id="KW-1185">Reference proteome</keyword>
<evidence type="ECO:0000256" key="5">
    <source>
        <dbReference type="ARBA" id="ARBA00023065"/>
    </source>
</evidence>
<dbReference type="Pfam" id="PF00027">
    <property type="entry name" value="cNMP_binding"/>
    <property type="match status" value="1"/>
</dbReference>
<dbReference type="PANTHER" id="PTHR45689:SF13">
    <property type="entry name" value="CYCLIC NUCLEOTIDE-BINDING DOMAIN-CONTAINING PROTEIN"/>
    <property type="match status" value="1"/>
</dbReference>
<dbReference type="Proteomes" id="UP000243579">
    <property type="component" value="Unassembled WGS sequence"/>
</dbReference>
<evidence type="ECO:0000313" key="12">
    <source>
        <dbReference type="EMBL" id="OQR96460.1"/>
    </source>
</evidence>
<name>A0A1V9ZF57_ACHHY</name>
<dbReference type="InterPro" id="IPR018490">
    <property type="entry name" value="cNMP-bd_dom_sf"/>
</dbReference>
<dbReference type="GO" id="GO:0005249">
    <property type="term" value="F:voltage-gated potassium channel activity"/>
    <property type="evidence" value="ECO:0007669"/>
    <property type="project" value="InterPro"/>
</dbReference>
<dbReference type="GO" id="GO:0098855">
    <property type="term" value="C:HCN channel complex"/>
    <property type="evidence" value="ECO:0007669"/>
    <property type="project" value="TreeGrafter"/>
</dbReference>
<comment type="subcellular location">
    <subcellularLocation>
        <location evidence="1">Membrane</location>
        <topology evidence="1">Multi-pass membrane protein</topology>
    </subcellularLocation>
</comment>
<feature type="region of interest" description="Disordered" evidence="9">
    <location>
        <begin position="614"/>
        <end position="649"/>
    </location>
</feature>
<dbReference type="InterPro" id="IPR051413">
    <property type="entry name" value="K/Na_HCN_channel"/>
</dbReference>